<dbReference type="Gene3D" id="1.20.5.110">
    <property type="match status" value="1"/>
</dbReference>
<evidence type="ECO:0000256" key="3">
    <source>
        <dbReference type="ARBA" id="ARBA00022692"/>
    </source>
</evidence>
<dbReference type="GO" id="GO:0015031">
    <property type="term" value="P:protein transport"/>
    <property type="evidence" value="ECO:0007669"/>
    <property type="project" value="UniProtKB-KW"/>
</dbReference>
<keyword evidence="4" id="KW-0653">Protein transport</keyword>
<keyword evidence="7 10" id="KW-0472">Membrane</keyword>
<keyword evidence="5 10" id="KW-1133">Transmembrane helix</keyword>
<dbReference type="EMBL" id="CAICTM010000357">
    <property type="protein sequence ID" value="CAB9508734.1"/>
    <property type="molecule type" value="Genomic_DNA"/>
</dbReference>
<accession>A0A9N8DUE7</accession>
<evidence type="ECO:0000256" key="7">
    <source>
        <dbReference type="ARBA" id="ARBA00023136"/>
    </source>
</evidence>
<comment type="caution">
    <text evidence="12">The sequence shown here is derived from an EMBL/GenBank/DDBJ whole genome shotgun (WGS) entry which is preliminary data.</text>
</comment>
<dbReference type="AlphaFoldDB" id="A0A9N8DUE7"/>
<feature type="transmembrane region" description="Helical" evidence="10">
    <location>
        <begin position="116"/>
        <end position="134"/>
    </location>
</feature>
<sequence>MPSPANAQPMHQRKNGKGMYAHRGGHGGDIESRGGGRSARETNAGIMEQQNNERISELSEQVARLKGLTIDIGNEVREQNSLLDSMQDGFVSTQDMLQGSLRRIGTMLESGGAKHMLMMVGFSVFVMCFLWWLMGHRGQHGV</sequence>
<evidence type="ECO:0000256" key="1">
    <source>
        <dbReference type="ARBA" id="ARBA00004394"/>
    </source>
</evidence>
<feature type="domain" description="T-SNARE coiled-coil homology" evidence="11">
    <location>
        <begin position="45"/>
        <end position="107"/>
    </location>
</feature>
<name>A0A9N8DUE7_9STRA</name>
<protein>
    <submittedName>
        <fullName evidence="12">Blocked early in transport 1 homolog</fullName>
    </submittedName>
</protein>
<proteinExistence type="predicted"/>
<dbReference type="SUPFAM" id="SSF58038">
    <property type="entry name" value="SNARE fusion complex"/>
    <property type="match status" value="1"/>
</dbReference>
<keyword evidence="3 10" id="KW-0812">Transmembrane</keyword>
<feature type="region of interest" description="Disordered" evidence="9">
    <location>
        <begin position="1"/>
        <end position="54"/>
    </location>
</feature>
<keyword evidence="13" id="KW-1185">Reference proteome</keyword>
<dbReference type="PROSITE" id="PS50192">
    <property type="entry name" value="T_SNARE"/>
    <property type="match status" value="1"/>
</dbReference>
<feature type="compositionally biased region" description="Basic and acidic residues" evidence="9">
    <location>
        <begin position="26"/>
        <end position="40"/>
    </location>
</feature>
<evidence type="ECO:0000313" key="12">
    <source>
        <dbReference type="EMBL" id="CAB9508734.1"/>
    </source>
</evidence>
<evidence type="ECO:0000256" key="6">
    <source>
        <dbReference type="ARBA" id="ARBA00023034"/>
    </source>
</evidence>
<dbReference type="CDD" id="cd15853">
    <property type="entry name" value="SNARE_Bet1"/>
    <property type="match status" value="1"/>
</dbReference>
<organism evidence="12 13">
    <name type="scientific">Seminavis robusta</name>
    <dbReference type="NCBI Taxonomy" id="568900"/>
    <lineage>
        <taxon>Eukaryota</taxon>
        <taxon>Sar</taxon>
        <taxon>Stramenopiles</taxon>
        <taxon>Ochrophyta</taxon>
        <taxon>Bacillariophyta</taxon>
        <taxon>Bacillariophyceae</taxon>
        <taxon>Bacillariophycidae</taxon>
        <taxon>Naviculales</taxon>
        <taxon>Naviculaceae</taxon>
        <taxon>Seminavis</taxon>
    </lineage>
</organism>
<evidence type="ECO:0000256" key="8">
    <source>
        <dbReference type="ARBA" id="ARBA00046280"/>
    </source>
</evidence>
<evidence type="ECO:0000256" key="9">
    <source>
        <dbReference type="SAM" id="MobiDB-lite"/>
    </source>
</evidence>
<comment type="subcellular location">
    <subcellularLocation>
        <location evidence="8">Endomembrane system</location>
        <topology evidence="8">Single-pass type IV membrane protein</topology>
    </subcellularLocation>
    <subcellularLocation>
        <location evidence="1">Golgi apparatus membrane</location>
    </subcellularLocation>
</comment>
<evidence type="ECO:0000256" key="4">
    <source>
        <dbReference type="ARBA" id="ARBA00022927"/>
    </source>
</evidence>
<dbReference type="OrthoDB" id="261831at2759"/>
<evidence type="ECO:0000256" key="10">
    <source>
        <dbReference type="SAM" id="Phobius"/>
    </source>
</evidence>
<keyword evidence="2" id="KW-0813">Transport</keyword>
<dbReference type="PANTHER" id="PTHR12791">
    <property type="entry name" value="GOLGI SNARE BET1-RELATED"/>
    <property type="match status" value="1"/>
</dbReference>
<keyword evidence="6" id="KW-0333">Golgi apparatus</keyword>
<dbReference type="InterPro" id="IPR039899">
    <property type="entry name" value="BET1_SNARE"/>
</dbReference>
<gene>
    <name evidence="12" type="ORF">SEMRO_358_G125860.1</name>
</gene>
<evidence type="ECO:0000256" key="5">
    <source>
        <dbReference type="ARBA" id="ARBA00022989"/>
    </source>
</evidence>
<dbReference type="Proteomes" id="UP001153069">
    <property type="component" value="Unassembled WGS sequence"/>
</dbReference>
<dbReference type="InterPro" id="IPR000727">
    <property type="entry name" value="T_SNARE_dom"/>
</dbReference>
<dbReference type="GO" id="GO:0000139">
    <property type="term" value="C:Golgi membrane"/>
    <property type="evidence" value="ECO:0007669"/>
    <property type="project" value="UniProtKB-SubCell"/>
</dbReference>
<evidence type="ECO:0000256" key="2">
    <source>
        <dbReference type="ARBA" id="ARBA00022448"/>
    </source>
</evidence>
<evidence type="ECO:0000313" key="13">
    <source>
        <dbReference type="Proteomes" id="UP001153069"/>
    </source>
</evidence>
<dbReference type="SMART" id="SM00397">
    <property type="entry name" value="t_SNARE"/>
    <property type="match status" value="1"/>
</dbReference>
<evidence type="ECO:0000259" key="11">
    <source>
        <dbReference type="PROSITE" id="PS50192"/>
    </source>
</evidence>
<reference evidence="12" key="1">
    <citation type="submission" date="2020-06" db="EMBL/GenBank/DDBJ databases">
        <authorList>
            <consortium name="Plant Systems Biology data submission"/>
        </authorList>
    </citation>
    <scope>NUCLEOTIDE SEQUENCE</scope>
    <source>
        <strain evidence="12">D6</strain>
    </source>
</reference>